<dbReference type="EC" id="2.7.13.3" evidence="2"/>
<dbReference type="InterPro" id="IPR000700">
    <property type="entry name" value="PAS-assoc_C"/>
</dbReference>
<dbReference type="PANTHER" id="PTHR43304">
    <property type="entry name" value="PHYTOCHROME-LIKE PROTEIN CPH1"/>
    <property type="match status" value="1"/>
</dbReference>
<feature type="domain" description="PAC" evidence="9">
    <location>
        <begin position="209"/>
        <end position="263"/>
    </location>
</feature>
<dbReference type="CDD" id="cd00082">
    <property type="entry name" value="HisKA"/>
    <property type="match status" value="1"/>
</dbReference>
<dbReference type="InterPro" id="IPR036097">
    <property type="entry name" value="HisK_dim/P_sf"/>
</dbReference>
<evidence type="ECO:0000313" key="10">
    <source>
        <dbReference type="EMBL" id="GGL82321.1"/>
    </source>
</evidence>
<dbReference type="InterPro" id="IPR036890">
    <property type="entry name" value="HATPase_C_sf"/>
</dbReference>
<dbReference type="InterPro" id="IPR003594">
    <property type="entry name" value="HATPase_dom"/>
</dbReference>
<dbReference type="SMART" id="SM00388">
    <property type="entry name" value="HisKA"/>
    <property type="match status" value="1"/>
</dbReference>
<dbReference type="SMART" id="SM00086">
    <property type="entry name" value="PAC"/>
    <property type="match status" value="3"/>
</dbReference>
<dbReference type="InterPro" id="IPR035965">
    <property type="entry name" value="PAS-like_dom_sf"/>
</dbReference>
<dbReference type="NCBIfam" id="TIGR00229">
    <property type="entry name" value="sensory_box"/>
    <property type="match status" value="3"/>
</dbReference>
<feature type="domain" description="PAS" evidence="8">
    <location>
        <begin position="416"/>
        <end position="461"/>
    </location>
</feature>
<dbReference type="Pfam" id="PF08448">
    <property type="entry name" value="PAS_4"/>
    <property type="match status" value="1"/>
</dbReference>
<dbReference type="SUPFAM" id="SSF55785">
    <property type="entry name" value="PYP-like sensor domain (PAS domain)"/>
    <property type="match status" value="3"/>
</dbReference>
<dbReference type="InterPro" id="IPR004358">
    <property type="entry name" value="Sig_transdc_His_kin-like_C"/>
</dbReference>
<dbReference type="Proteomes" id="UP000639973">
    <property type="component" value="Unassembled WGS sequence"/>
</dbReference>
<dbReference type="SMART" id="SM00387">
    <property type="entry name" value="HATPase_c"/>
    <property type="match status" value="1"/>
</dbReference>
<comment type="catalytic activity">
    <reaction evidence="1">
        <text>ATP + protein L-histidine = ADP + protein N-phospho-L-histidine.</text>
        <dbReference type="EC" id="2.7.13.3"/>
    </reaction>
</comment>
<dbReference type="CDD" id="cd00130">
    <property type="entry name" value="PAS"/>
    <property type="match status" value="3"/>
</dbReference>
<dbReference type="SMART" id="SM00091">
    <property type="entry name" value="PAS"/>
    <property type="match status" value="4"/>
</dbReference>
<evidence type="ECO:0000256" key="5">
    <source>
        <dbReference type="ARBA" id="ARBA00022777"/>
    </source>
</evidence>
<evidence type="ECO:0000256" key="4">
    <source>
        <dbReference type="ARBA" id="ARBA00022679"/>
    </source>
</evidence>
<feature type="domain" description="PAS" evidence="8">
    <location>
        <begin position="264"/>
        <end position="335"/>
    </location>
</feature>
<dbReference type="InterPro" id="IPR013656">
    <property type="entry name" value="PAS_4"/>
</dbReference>
<dbReference type="PROSITE" id="PS50109">
    <property type="entry name" value="HIS_KIN"/>
    <property type="match status" value="1"/>
</dbReference>
<evidence type="ECO:0000256" key="1">
    <source>
        <dbReference type="ARBA" id="ARBA00000085"/>
    </source>
</evidence>
<dbReference type="Gene3D" id="3.30.450.20">
    <property type="entry name" value="PAS domain"/>
    <property type="match status" value="3"/>
</dbReference>
<keyword evidence="3" id="KW-0597">Phosphoprotein</keyword>
<dbReference type="RefSeq" id="WP_229723472.1">
    <property type="nucleotide sequence ID" value="NZ_BMOL01000008.1"/>
</dbReference>
<dbReference type="InterPro" id="IPR052162">
    <property type="entry name" value="Sensor_kinase/Photoreceptor"/>
</dbReference>
<dbReference type="PROSITE" id="PS50112">
    <property type="entry name" value="PAS"/>
    <property type="match status" value="3"/>
</dbReference>
<name>A0ABQ2GAD6_9DEIO</name>
<comment type="caution">
    <text evidence="10">The sequence shown here is derived from an EMBL/GenBank/DDBJ whole genome shotgun (WGS) entry which is preliminary data.</text>
</comment>
<keyword evidence="11" id="KW-1185">Reference proteome</keyword>
<dbReference type="InterPro" id="IPR001610">
    <property type="entry name" value="PAC"/>
</dbReference>
<dbReference type="Gene3D" id="3.30.565.10">
    <property type="entry name" value="Histidine kinase-like ATPase, C-terminal domain"/>
    <property type="match status" value="1"/>
</dbReference>
<dbReference type="Pfam" id="PF00512">
    <property type="entry name" value="HisKA"/>
    <property type="match status" value="1"/>
</dbReference>
<organism evidence="10 11">
    <name type="scientific">Deinococcus aerolatus</name>
    <dbReference type="NCBI Taxonomy" id="522487"/>
    <lineage>
        <taxon>Bacteria</taxon>
        <taxon>Thermotogati</taxon>
        <taxon>Deinococcota</taxon>
        <taxon>Deinococci</taxon>
        <taxon>Deinococcales</taxon>
        <taxon>Deinococcaceae</taxon>
        <taxon>Deinococcus</taxon>
    </lineage>
</organism>
<dbReference type="Pfam" id="PF08447">
    <property type="entry name" value="PAS_3"/>
    <property type="match status" value="1"/>
</dbReference>
<dbReference type="PANTHER" id="PTHR43304:SF1">
    <property type="entry name" value="PAC DOMAIN-CONTAINING PROTEIN"/>
    <property type="match status" value="1"/>
</dbReference>
<evidence type="ECO:0000259" key="7">
    <source>
        <dbReference type="PROSITE" id="PS50109"/>
    </source>
</evidence>
<evidence type="ECO:0000313" key="11">
    <source>
        <dbReference type="Proteomes" id="UP000639973"/>
    </source>
</evidence>
<reference evidence="11" key="1">
    <citation type="journal article" date="2019" name="Int. J. Syst. Evol. Microbiol.">
        <title>The Global Catalogue of Microorganisms (GCM) 10K type strain sequencing project: providing services to taxonomists for standard genome sequencing and annotation.</title>
        <authorList>
            <consortium name="The Broad Institute Genomics Platform"/>
            <consortium name="The Broad Institute Genome Sequencing Center for Infectious Disease"/>
            <person name="Wu L."/>
            <person name="Ma J."/>
        </authorList>
    </citation>
    <scope>NUCLEOTIDE SEQUENCE [LARGE SCALE GENOMIC DNA]</scope>
    <source>
        <strain evidence="11">JCM 15442</strain>
    </source>
</reference>
<dbReference type="SUPFAM" id="SSF55874">
    <property type="entry name" value="ATPase domain of HSP90 chaperone/DNA topoisomerase II/histidine kinase"/>
    <property type="match status" value="1"/>
</dbReference>
<feature type="compositionally biased region" description="Pro residues" evidence="6">
    <location>
        <begin position="793"/>
        <end position="805"/>
    </location>
</feature>
<dbReference type="PRINTS" id="PR00344">
    <property type="entry name" value="BCTRLSENSOR"/>
</dbReference>
<evidence type="ECO:0000256" key="6">
    <source>
        <dbReference type="SAM" id="MobiDB-lite"/>
    </source>
</evidence>
<gene>
    <name evidence="10" type="ORF">GCM10010840_20060</name>
</gene>
<evidence type="ECO:0000256" key="2">
    <source>
        <dbReference type="ARBA" id="ARBA00012438"/>
    </source>
</evidence>
<feature type="domain" description="Histidine kinase" evidence="7">
    <location>
        <begin position="558"/>
        <end position="776"/>
    </location>
</feature>
<dbReference type="InterPro" id="IPR005467">
    <property type="entry name" value="His_kinase_dom"/>
</dbReference>
<dbReference type="InterPro" id="IPR003661">
    <property type="entry name" value="HisK_dim/P_dom"/>
</dbReference>
<dbReference type="Gene3D" id="1.10.287.130">
    <property type="match status" value="1"/>
</dbReference>
<dbReference type="InterPro" id="IPR000014">
    <property type="entry name" value="PAS"/>
</dbReference>
<dbReference type="EMBL" id="BMOL01000008">
    <property type="protein sequence ID" value="GGL82321.1"/>
    <property type="molecule type" value="Genomic_DNA"/>
</dbReference>
<feature type="domain" description="PAC" evidence="9">
    <location>
        <begin position="338"/>
        <end position="390"/>
    </location>
</feature>
<feature type="compositionally biased region" description="Polar residues" evidence="6">
    <location>
        <begin position="778"/>
        <end position="790"/>
    </location>
</feature>
<feature type="domain" description="PAS" evidence="8">
    <location>
        <begin position="136"/>
        <end position="187"/>
    </location>
</feature>
<protein>
    <recommendedName>
        <fullName evidence="2">histidine kinase</fullName>
        <ecNumber evidence="2">2.7.13.3</ecNumber>
    </recommendedName>
</protein>
<evidence type="ECO:0000256" key="3">
    <source>
        <dbReference type="ARBA" id="ARBA00022553"/>
    </source>
</evidence>
<dbReference type="SUPFAM" id="SSF47384">
    <property type="entry name" value="Homodimeric domain of signal transducing histidine kinase"/>
    <property type="match status" value="1"/>
</dbReference>
<keyword evidence="4" id="KW-0808">Transferase</keyword>
<evidence type="ECO:0000259" key="9">
    <source>
        <dbReference type="PROSITE" id="PS50113"/>
    </source>
</evidence>
<evidence type="ECO:0000259" key="8">
    <source>
        <dbReference type="PROSITE" id="PS50112"/>
    </source>
</evidence>
<keyword evidence="5 10" id="KW-0418">Kinase</keyword>
<feature type="domain" description="PAC" evidence="9">
    <location>
        <begin position="482"/>
        <end position="540"/>
    </location>
</feature>
<proteinExistence type="predicted"/>
<dbReference type="PROSITE" id="PS50113">
    <property type="entry name" value="PAC"/>
    <property type="match status" value="3"/>
</dbReference>
<dbReference type="InterPro" id="IPR013655">
    <property type="entry name" value="PAS_fold_3"/>
</dbReference>
<dbReference type="Pfam" id="PF02518">
    <property type="entry name" value="HATPase_c"/>
    <property type="match status" value="1"/>
</dbReference>
<dbReference type="GO" id="GO:0016301">
    <property type="term" value="F:kinase activity"/>
    <property type="evidence" value="ECO:0007669"/>
    <property type="project" value="UniProtKB-KW"/>
</dbReference>
<accession>A0ABQ2GAD6</accession>
<dbReference type="Pfam" id="PF00989">
    <property type="entry name" value="PAS"/>
    <property type="match status" value="1"/>
</dbReference>
<dbReference type="InterPro" id="IPR013767">
    <property type="entry name" value="PAS_fold"/>
</dbReference>
<sequence length="811" mass="87939">MTDVTHQPAADVSAAAAPFAGAEAAALLSALPDPTVWVSAGGQVQLNAAARERLGGLEGLQGAEAADSWATLFRPDAAQALRNATAQALRGEGSRLTVTMPGAVAPALATISPAGPGAALLHFRESHDPLEVALDIMDRMGLGMTVQGADTRILHANASASAILGLSPDQLTGRDSLDPHWQAIHPDGSALPGETHPSIQALQTGQALLEVPMGVFHPRTGEWRWLEVTAIPRRAPGTDRPEQVTTVFSDVTERRLTREKLRRSEQRFRSLVETTSKIVFSTDAQGNFHHPQPDWEAFTGQPAGQYLDPATAIGAIHPDDREHTTQAWAEAMALAQNYSIEHRLRRADGVYVPMQVRAVPVVGDDGSVREWIGAYTDISAVQEAEAALKALNAELEGRVEVRTRELAEVTRFSTLLLTAAGEGVFGLDASGRTTFANPAAARLLGYSIERLISSKQHELIHHSRPDGTPFPLEDCPVHQTLRDGQTRRVAHDVLWHAQGHAVPVSSVVTPMLSDTGVVTGAVLMVQDITERLRAQQLLQEAIEDLERSNADLEQFAYVASHDLQEPLRTLGSYAELLTRRYSGQLDERAETYIGFMQDAVTRMRSLIQDLLEFSRVGRDEVRMQPLALDDALHAVTRSMEAVLEAGGGRLDWQTPHRVLAHAPLLTRLLVNLIGNGLKFTVPGAPARIRVQSCQEGEMIHVTVQDSGIGIAPEYRERVFDIFQRLNRREDYAGNGMGLAICRKIVEYHGGTLWLDSTPLPAPDHGSTFHFTLPAAPSPDSQTPDALTSALQPPDSPPPDAPPPEITDPHHA</sequence>
<feature type="region of interest" description="Disordered" evidence="6">
    <location>
        <begin position="765"/>
        <end position="811"/>
    </location>
</feature>